<dbReference type="Proteomes" id="UP001152798">
    <property type="component" value="Chromosome 1"/>
</dbReference>
<evidence type="ECO:0000256" key="2">
    <source>
        <dbReference type="ARBA" id="ARBA00009639"/>
    </source>
</evidence>
<gene>
    <name evidence="11" type="ORF">NEZAVI_LOCUS504</name>
</gene>
<evidence type="ECO:0000256" key="8">
    <source>
        <dbReference type="SAM" id="MobiDB-lite"/>
    </source>
</evidence>
<feature type="domain" description="Enhancer of mRNA-decapping protein 4 WD40 repeat region" evidence="9">
    <location>
        <begin position="45"/>
        <end position="370"/>
    </location>
</feature>
<evidence type="ECO:0000256" key="6">
    <source>
        <dbReference type="ARBA" id="ARBA00023054"/>
    </source>
</evidence>
<comment type="similarity">
    <text evidence="2">Belongs to the WD repeat EDC4 family.</text>
</comment>
<evidence type="ECO:0008006" key="13">
    <source>
        <dbReference type="Google" id="ProtNLM"/>
    </source>
</evidence>
<comment type="subcellular location">
    <subcellularLocation>
        <location evidence="1">Cytoplasm</location>
        <location evidence="1">P-body</location>
    </subcellularLocation>
</comment>
<evidence type="ECO:0000256" key="1">
    <source>
        <dbReference type="ARBA" id="ARBA00004201"/>
    </source>
</evidence>
<dbReference type="OrthoDB" id="21128at2759"/>
<dbReference type="GO" id="GO:0000932">
    <property type="term" value="C:P-body"/>
    <property type="evidence" value="ECO:0007669"/>
    <property type="project" value="UniProtKB-SubCell"/>
</dbReference>
<evidence type="ECO:0000259" key="10">
    <source>
        <dbReference type="Pfam" id="PF21289"/>
    </source>
</evidence>
<dbReference type="InterPro" id="IPR044938">
    <property type="entry name" value="EDC4_C_sf"/>
</dbReference>
<dbReference type="Gene3D" id="1.10.220.100">
    <property type="entry name" value="conserved c-terminal region of ge- 1"/>
    <property type="match status" value="1"/>
</dbReference>
<reference evidence="11" key="1">
    <citation type="submission" date="2022-01" db="EMBL/GenBank/DDBJ databases">
        <authorList>
            <person name="King R."/>
        </authorList>
    </citation>
    <scope>NUCLEOTIDE SEQUENCE</scope>
</reference>
<dbReference type="Gene3D" id="6.10.140.270">
    <property type="match status" value="1"/>
</dbReference>
<dbReference type="PROSITE" id="PS50082">
    <property type="entry name" value="WD_REPEATS_2"/>
    <property type="match status" value="1"/>
</dbReference>
<evidence type="ECO:0000259" key="9">
    <source>
        <dbReference type="Pfam" id="PF16529"/>
    </source>
</evidence>
<dbReference type="SMART" id="SM00320">
    <property type="entry name" value="WD40"/>
    <property type="match status" value="2"/>
</dbReference>
<keyword evidence="5" id="KW-0677">Repeat</keyword>
<keyword evidence="4 7" id="KW-0853">WD repeat</keyword>
<dbReference type="InterPro" id="IPR015943">
    <property type="entry name" value="WD40/YVTN_repeat-like_dom_sf"/>
</dbReference>
<dbReference type="EMBL" id="OV725077">
    <property type="protein sequence ID" value="CAH1389032.1"/>
    <property type="molecule type" value="Genomic_DNA"/>
</dbReference>
<keyword evidence="6" id="KW-0175">Coiled coil</keyword>
<keyword evidence="3" id="KW-0963">Cytoplasm</keyword>
<dbReference type="InterPro" id="IPR001680">
    <property type="entry name" value="WD40_rpt"/>
</dbReference>
<dbReference type="InterPro" id="IPR045152">
    <property type="entry name" value="EDC4-like"/>
</dbReference>
<evidence type="ECO:0000313" key="12">
    <source>
        <dbReference type="Proteomes" id="UP001152798"/>
    </source>
</evidence>
<feature type="domain" description="Enhancer of mRNA-decapping protein 4 C-terminal" evidence="10">
    <location>
        <begin position="857"/>
        <end position="977"/>
    </location>
</feature>
<dbReference type="AlphaFoldDB" id="A0A9P0DY98"/>
<evidence type="ECO:0000256" key="5">
    <source>
        <dbReference type="ARBA" id="ARBA00022737"/>
    </source>
</evidence>
<keyword evidence="12" id="KW-1185">Reference proteome</keyword>
<dbReference type="Pfam" id="PF16529">
    <property type="entry name" value="Ge1_WD40"/>
    <property type="match status" value="1"/>
</dbReference>
<feature type="repeat" description="WD" evidence="7">
    <location>
        <begin position="226"/>
        <end position="259"/>
    </location>
</feature>
<dbReference type="Pfam" id="PF21289">
    <property type="entry name" value="EDC4_C"/>
    <property type="match status" value="1"/>
</dbReference>
<feature type="region of interest" description="Disordered" evidence="8">
    <location>
        <begin position="530"/>
        <end position="586"/>
    </location>
</feature>
<name>A0A9P0DY98_NEZVI</name>
<proteinExistence type="inferred from homology"/>
<dbReference type="PANTHER" id="PTHR15598">
    <property type="entry name" value="ENHANCER OF MRNA-DECAPPING PROTEIN 4"/>
    <property type="match status" value="1"/>
</dbReference>
<dbReference type="InterPro" id="IPR032401">
    <property type="entry name" value="EDC4_WD40"/>
</dbReference>
<dbReference type="Gene3D" id="2.130.10.10">
    <property type="entry name" value="YVTN repeat-like/Quinoprotein amine dehydrogenase"/>
    <property type="match status" value="1"/>
</dbReference>
<evidence type="ECO:0000256" key="7">
    <source>
        <dbReference type="PROSITE-ProRule" id="PRU00221"/>
    </source>
</evidence>
<dbReference type="GO" id="GO:0031087">
    <property type="term" value="P:deadenylation-independent decapping of nuclear-transcribed mRNA"/>
    <property type="evidence" value="ECO:0007669"/>
    <property type="project" value="InterPro"/>
</dbReference>
<organism evidence="11 12">
    <name type="scientific">Nezara viridula</name>
    <name type="common">Southern green stink bug</name>
    <name type="synonym">Cimex viridulus</name>
    <dbReference type="NCBI Taxonomy" id="85310"/>
    <lineage>
        <taxon>Eukaryota</taxon>
        <taxon>Metazoa</taxon>
        <taxon>Ecdysozoa</taxon>
        <taxon>Arthropoda</taxon>
        <taxon>Hexapoda</taxon>
        <taxon>Insecta</taxon>
        <taxon>Pterygota</taxon>
        <taxon>Neoptera</taxon>
        <taxon>Paraneoptera</taxon>
        <taxon>Hemiptera</taxon>
        <taxon>Heteroptera</taxon>
        <taxon>Panheteroptera</taxon>
        <taxon>Pentatomomorpha</taxon>
        <taxon>Pentatomoidea</taxon>
        <taxon>Pentatomidae</taxon>
        <taxon>Pentatominae</taxon>
        <taxon>Nezara</taxon>
    </lineage>
</organism>
<evidence type="ECO:0000256" key="4">
    <source>
        <dbReference type="ARBA" id="ARBA00022574"/>
    </source>
</evidence>
<protein>
    <recommendedName>
        <fullName evidence="13">Enhancer of mRNA-decapping protein 4</fullName>
    </recommendedName>
</protein>
<evidence type="ECO:0000313" key="11">
    <source>
        <dbReference type="EMBL" id="CAH1389032.1"/>
    </source>
</evidence>
<dbReference type="SUPFAM" id="SSF50978">
    <property type="entry name" value="WD40 repeat-like"/>
    <property type="match status" value="1"/>
</dbReference>
<sequence length="993" mass="109612">MTIMDIAVVKTNQTINFSDIGEDETARVFSENVTIVSRSGGHVNGSSKVKLSNVVDYSWEEKFYPGQLLAVHMSGNYVAYSIKGANYAVRVVNRETAKRALIKGTGAMVEDLAFAFIPSQTTLACVDETGAVYVHNIFEDSRDISTTLILHILQIEAVSVPRRVFWCPYIPDEQDLLEQDPYTDETSLLLAVTRDNKIEVWHVGNASSYANGPVKADTSVGACVQICAHESTIVDAAFSPDGTAIATASVDGECKFFQVYMQSEGEPTCLHRWKPHGGKPVTTLFFLDDHKSGNPEVKFWKYAVTGTDDNNELKLWTCETWKCLQTINFKFGSSNRRLKLKACVDLSAGFIFVSDMFHRVLYVLELEKNDNETIPFVRTVTEFMLPCPVLSFAIVDAGLQNLKQGSSFGVVDELCNGEDDENHSAVFMARLYLVQPKSLQECHIVYQAKPFVQGNTTCLDSNGLSGEIDEIPNVNIETPSTQQISLNLMTPDAFHSPHSSESTTLMPNNDVAVAPLIEGTISYSGSVGVTTCEPSNESEGGERRGFVSGGSSPSREVEEILSSPRFYSEEPKPSQKTSLSEPKNVEMKENLRGLELSIQELKLEVKSLSHAVGLQSTGLQHLQEEIKKSRGSFSSDIEGVLSKAVSTFRPVSEEDIARAITPLISQAILGIVNPAVVKSMTELHNMVHQEVSQKLFMTEQNLKDSLNKVMKSKAFNEVMANSLSSAAASALEIVFKETFIQTAVPLFEAACSNMFLQISDTFTKGVNDAMTDVQKFTNKLNERANLEVVALQAATERINQTAQHFTSTVEKEAKGLEDVVIEMERRLKACMNGASVRSGTATPAQHLVDPHIIQSQIAMLIKQGQYNTAFQQALSASDLNLVTYVCEKVDTGKVFTRCGCVLQQHVLLSLIQQLAADMTSHSDVKQKYLEEAVMNLSPGNENTREHMPQVLTGLQKQLQLFQTTTNDPRLASKARMLVMVCQQIVRNLKDEWD</sequence>
<evidence type="ECO:0000256" key="3">
    <source>
        <dbReference type="ARBA" id="ARBA00022490"/>
    </source>
</evidence>
<dbReference type="InterPro" id="IPR049404">
    <property type="entry name" value="EDC4_C"/>
</dbReference>
<dbReference type="FunFam" id="1.10.220.100:FF:000001">
    <property type="entry name" value="Enhancer of mRNA-decapping protein 4"/>
    <property type="match status" value="1"/>
</dbReference>
<dbReference type="PANTHER" id="PTHR15598:SF5">
    <property type="entry name" value="ENHANCER OF MRNA-DECAPPING PROTEIN 4"/>
    <property type="match status" value="1"/>
</dbReference>
<dbReference type="InterPro" id="IPR036322">
    <property type="entry name" value="WD40_repeat_dom_sf"/>
</dbReference>
<accession>A0A9P0DY98</accession>